<evidence type="ECO:0000256" key="6">
    <source>
        <dbReference type="ARBA" id="ARBA00023069"/>
    </source>
</evidence>
<dbReference type="Proteomes" id="UP000789595">
    <property type="component" value="Unassembled WGS sequence"/>
</dbReference>
<keyword evidence="3" id="KW-0963">Cytoplasm</keyword>
<evidence type="ECO:0000256" key="10">
    <source>
        <dbReference type="SAM" id="MobiDB-lite"/>
    </source>
</evidence>
<feature type="region of interest" description="Disordered" evidence="10">
    <location>
        <begin position="300"/>
        <end position="336"/>
    </location>
</feature>
<feature type="region of interest" description="Disordered" evidence="10">
    <location>
        <begin position="1"/>
        <end position="21"/>
    </location>
</feature>
<evidence type="ECO:0000256" key="7">
    <source>
        <dbReference type="ARBA" id="ARBA00023212"/>
    </source>
</evidence>
<evidence type="ECO:0000313" key="12">
    <source>
        <dbReference type="Proteomes" id="UP000789595"/>
    </source>
</evidence>
<evidence type="ECO:0000256" key="3">
    <source>
        <dbReference type="ARBA" id="ARBA00022490"/>
    </source>
</evidence>
<gene>
    <name evidence="11" type="ORF">PECAL_1P31550</name>
</gene>
<keyword evidence="9" id="KW-0175">Coiled coil</keyword>
<evidence type="ECO:0000256" key="4">
    <source>
        <dbReference type="ARBA" id="ARBA00022553"/>
    </source>
</evidence>
<name>A0A8J2S952_9STRA</name>
<dbReference type="PANTHER" id="PTHR21648">
    <property type="entry name" value="FLAGELLAR RADIAL SPOKE PROTEIN 3"/>
    <property type="match status" value="1"/>
</dbReference>
<keyword evidence="4" id="KW-0597">Phosphoprotein</keyword>
<feature type="region of interest" description="Disordered" evidence="10">
    <location>
        <begin position="41"/>
        <end position="75"/>
    </location>
</feature>
<evidence type="ECO:0008006" key="13">
    <source>
        <dbReference type="Google" id="ProtNLM"/>
    </source>
</evidence>
<evidence type="ECO:0000313" key="11">
    <source>
        <dbReference type="EMBL" id="CAH0366650.1"/>
    </source>
</evidence>
<accession>A0A8J2S952</accession>
<evidence type="ECO:0000256" key="2">
    <source>
        <dbReference type="ARBA" id="ARBA00006737"/>
    </source>
</evidence>
<reference evidence="11" key="1">
    <citation type="submission" date="2021-11" db="EMBL/GenBank/DDBJ databases">
        <authorList>
            <consortium name="Genoscope - CEA"/>
            <person name="William W."/>
        </authorList>
    </citation>
    <scope>NUCLEOTIDE SEQUENCE</scope>
</reference>
<evidence type="ECO:0000256" key="8">
    <source>
        <dbReference type="ARBA" id="ARBA00023273"/>
    </source>
</evidence>
<dbReference type="AlphaFoldDB" id="A0A8J2S952"/>
<comment type="caution">
    <text evidence="11">The sequence shown here is derived from an EMBL/GenBank/DDBJ whole genome shotgun (WGS) entry which is preliminary data.</text>
</comment>
<keyword evidence="7" id="KW-0206">Cytoskeleton</keyword>
<dbReference type="PANTHER" id="PTHR21648:SF0">
    <property type="entry name" value="RADIAL SPOKE HEAD PROTEIN 3 HOMOLOG"/>
    <property type="match status" value="1"/>
</dbReference>
<feature type="compositionally biased region" description="Acidic residues" evidence="10">
    <location>
        <begin position="317"/>
        <end position="336"/>
    </location>
</feature>
<evidence type="ECO:0000256" key="9">
    <source>
        <dbReference type="SAM" id="Coils"/>
    </source>
</evidence>
<sequence>MVAPTQTATRTQRPRYNEEDLQGLTLMSDPRVIRGSTHSLYRDDSLPAAGSALDAVARRRPRRRRAKKREPTVFEKAQVPAPRYVPLDLTPYLTEREEQRSTTTASEQTDGFLEQPPPAPYVPPKTGIDVETDMTESQPFDEGREGEDMLVDVLCEKTLEQALLEAEQEFELEGIQARNDELTAAKNAEAAKVKALEKATMDDEAQKLSDLEYHKQRLARERDLARKIGAVEFMAQNVDPIFEAAFQHFESRGAWPDPVEYEIRKEFLPSLINGVAEQLQGEMLLAQKVLDDVIQGCVDGCNYHPELEPPKPPPPPEEPEEEEPEEGGDDAPPPEE</sequence>
<comment type="subcellular location">
    <subcellularLocation>
        <location evidence="1">Cytoplasm</location>
        <location evidence="1">Cytoskeleton</location>
        <location evidence="1">Flagellum axoneme</location>
    </subcellularLocation>
</comment>
<keyword evidence="12" id="KW-1185">Reference proteome</keyword>
<feature type="coiled-coil region" evidence="9">
    <location>
        <begin position="179"/>
        <end position="221"/>
    </location>
</feature>
<evidence type="ECO:0000256" key="1">
    <source>
        <dbReference type="ARBA" id="ARBA00004611"/>
    </source>
</evidence>
<protein>
    <recommendedName>
        <fullName evidence="13">Radial spoke protein 3</fullName>
    </recommendedName>
</protein>
<comment type="similarity">
    <text evidence="2">Belongs to the flagellar radial spoke RSP3 family.</text>
</comment>
<dbReference type="GO" id="GO:0005929">
    <property type="term" value="C:cilium"/>
    <property type="evidence" value="ECO:0007669"/>
    <property type="project" value="TreeGrafter"/>
</dbReference>
<organism evidence="11 12">
    <name type="scientific">Pelagomonas calceolata</name>
    <dbReference type="NCBI Taxonomy" id="35677"/>
    <lineage>
        <taxon>Eukaryota</taxon>
        <taxon>Sar</taxon>
        <taxon>Stramenopiles</taxon>
        <taxon>Ochrophyta</taxon>
        <taxon>Pelagophyceae</taxon>
        <taxon>Pelagomonadales</taxon>
        <taxon>Pelagomonadaceae</taxon>
        <taxon>Pelagomonas</taxon>
    </lineage>
</organism>
<evidence type="ECO:0000256" key="5">
    <source>
        <dbReference type="ARBA" id="ARBA00022846"/>
    </source>
</evidence>
<feature type="region of interest" description="Disordered" evidence="10">
    <location>
        <begin position="91"/>
        <end position="122"/>
    </location>
</feature>
<dbReference type="Pfam" id="PF06098">
    <property type="entry name" value="Radial_spoke_3"/>
    <property type="match status" value="1"/>
</dbReference>
<feature type="compositionally biased region" description="Low complexity" evidence="10">
    <location>
        <begin position="1"/>
        <end position="11"/>
    </location>
</feature>
<keyword evidence="8" id="KW-0966">Cell projection</keyword>
<dbReference type="InterPro" id="IPR009290">
    <property type="entry name" value="Radial_spoke_3"/>
</dbReference>
<feature type="compositionally biased region" description="Basic residues" evidence="10">
    <location>
        <begin position="58"/>
        <end position="68"/>
    </location>
</feature>
<keyword evidence="6" id="KW-0969">Cilium</keyword>
<dbReference type="EMBL" id="CAKKNE010000001">
    <property type="protein sequence ID" value="CAH0366650.1"/>
    <property type="molecule type" value="Genomic_DNA"/>
</dbReference>
<dbReference type="OrthoDB" id="313308at2759"/>
<proteinExistence type="inferred from homology"/>
<keyword evidence="5" id="KW-0282">Flagellum</keyword>